<dbReference type="Pfam" id="PF07963">
    <property type="entry name" value="N_methyl"/>
    <property type="match status" value="1"/>
</dbReference>
<organism evidence="2 3">
    <name type="scientific">Candidatus Portnoybacteria bacterium CG03_land_8_20_14_0_80_41_10</name>
    <dbReference type="NCBI Taxonomy" id="1974808"/>
    <lineage>
        <taxon>Bacteria</taxon>
        <taxon>Candidatus Portnoyibacteriota</taxon>
    </lineage>
</organism>
<evidence type="ECO:0000313" key="2">
    <source>
        <dbReference type="EMBL" id="PIV10168.1"/>
    </source>
</evidence>
<dbReference type="Proteomes" id="UP000229894">
    <property type="component" value="Unassembled WGS sequence"/>
</dbReference>
<evidence type="ECO:0000313" key="3">
    <source>
        <dbReference type="Proteomes" id="UP000229894"/>
    </source>
</evidence>
<evidence type="ECO:0000256" key="1">
    <source>
        <dbReference type="SAM" id="Phobius"/>
    </source>
</evidence>
<name>A0A2M7BUD5_9BACT</name>
<keyword evidence="1" id="KW-0472">Membrane</keyword>
<sequence>MLKLNNLFNQKNYRSNWGFTLIELLIVTAIMALLVGAVVASHRTGQKKYTLSQTAQRLVSDLRKAQNMAMSGVDIGGQYCGYGLEINQSVRPTSYRFYADKAADCQTSNNKYDASDEIIET</sequence>
<dbReference type="Gene3D" id="3.30.700.10">
    <property type="entry name" value="Glycoprotein, Type 4 Pilin"/>
    <property type="match status" value="1"/>
</dbReference>
<proteinExistence type="predicted"/>
<dbReference type="InterPro" id="IPR012902">
    <property type="entry name" value="N_methyl_site"/>
</dbReference>
<dbReference type="AlphaFoldDB" id="A0A2M7BUD5"/>
<keyword evidence="1" id="KW-0812">Transmembrane</keyword>
<accession>A0A2M7BUD5</accession>
<feature type="transmembrane region" description="Helical" evidence="1">
    <location>
        <begin position="20"/>
        <end position="40"/>
    </location>
</feature>
<dbReference type="EMBL" id="PEUX01000040">
    <property type="protein sequence ID" value="PIV10168.1"/>
    <property type="molecule type" value="Genomic_DNA"/>
</dbReference>
<dbReference type="NCBIfam" id="TIGR02532">
    <property type="entry name" value="IV_pilin_GFxxxE"/>
    <property type="match status" value="1"/>
</dbReference>
<gene>
    <name evidence="2" type="primary">gspH</name>
    <name evidence="2" type="ORF">COS49_02005</name>
</gene>
<reference evidence="3" key="1">
    <citation type="submission" date="2017-09" db="EMBL/GenBank/DDBJ databases">
        <title>Depth-based differentiation of microbial function through sediment-hosted aquifers and enrichment of novel symbionts in the deep terrestrial subsurface.</title>
        <authorList>
            <person name="Probst A.J."/>
            <person name="Ladd B."/>
            <person name="Jarett J.K."/>
            <person name="Geller-Mcgrath D.E."/>
            <person name="Sieber C.M.K."/>
            <person name="Emerson J.B."/>
            <person name="Anantharaman K."/>
            <person name="Thomas B.C."/>
            <person name="Malmstrom R."/>
            <person name="Stieglmeier M."/>
            <person name="Klingl A."/>
            <person name="Woyke T."/>
            <person name="Ryan C.M."/>
            <person name="Banfield J.F."/>
        </authorList>
    </citation>
    <scope>NUCLEOTIDE SEQUENCE [LARGE SCALE GENOMIC DNA]</scope>
</reference>
<keyword evidence="1" id="KW-1133">Transmembrane helix</keyword>
<dbReference type="InterPro" id="IPR045584">
    <property type="entry name" value="Pilin-like"/>
</dbReference>
<feature type="non-terminal residue" evidence="2">
    <location>
        <position position="121"/>
    </location>
</feature>
<protein>
    <submittedName>
        <fullName evidence="2">Type II secretion system protein GspH</fullName>
    </submittedName>
</protein>
<dbReference type="SUPFAM" id="SSF54523">
    <property type="entry name" value="Pili subunits"/>
    <property type="match status" value="1"/>
</dbReference>
<comment type="caution">
    <text evidence="2">The sequence shown here is derived from an EMBL/GenBank/DDBJ whole genome shotgun (WGS) entry which is preliminary data.</text>
</comment>